<dbReference type="SUPFAM" id="SSF48173">
    <property type="entry name" value="Cryptochrome/photolyase FAD-binding domain"/>
    <property type="match status" value="1"/>
</dbReference>
<dbReference type="Gene3D" id="1.25.40.80">
    <property type="match status" value="1"/>
</dbReference>
<feature type="domain" description="Photolyase/cryptochrome alpha/beta" evidence="15">
    <location>
        <begin position="58"/>
        <end position="190"/>
    </location>
</feature>
<dbReference type="GO" id="GO:0009650">
    <property type="term" value="P:UV protection"/>
    <property type="evidence" value="ECO:0007669"/>
    <property type="project" value="UniProtKB-ARBA"/>
</dbReference>
<evidence type="ECO:0000313" key="16">
    <source>
        <dbReference type="EMBL" id="KAK0180277.1"/>
    </source>
</evidence>
<keyword evidence="7" id="KW-0274">FAD</keyword>
<dbReference type="InterPro" id="IPR008148">
    <property type="entry name" value="DNA_photolyase_2"/>
</dbReference>
<organism evidence="16 17">
    <name type="scientific">Microctonus hyperodae</name>
    <name type="common">Parasitoid wasp</name>
    <dbReference type="NCBI Taxonomy" id="165561"/>
    <lineage>
        <taxon>Eukaryota</taxon>
        <taxon>Metazoa</taxon>
        <taxon>Ecdysozoa</taxon>
        <taxon>Arthropoda</taxon>
        <taxon>Hexapoda</taxon>
        <taxon>Insecta</taxon>
        <taxon>Pterygota</taxon>
        <taxon>Neoptera</taxon>
        <taxon>Endopterygota</taxon>
        <taxon>Hymenoptera</taxon>
        <taxon>Apocrita</taxon>
        <taxon>Ichneumonoidea</taxon>
        <taxon>Braconidae</taxon>
        <taxon>Euphorinae</taxon>
        <taxon>Microctonus</taxon>
    </lineage>
</organism>
<keyword evidence="8" id="KW-0238">DNA-binding</keyword>
<evidence type="ECO:0000256" key="14">
    <source>
        <dbReference type="ARBA" id="ARBA00083107"/>
    </source>
</evidence>
<keyword evidence="10" id="KW-0456">Lyase</keyword>
<comment type="function">
    <text evidence="13">Involved in repair of UV radiation-induced DNA damage. Catalyzes the light-dependent monomerization (300-600 nm) of cyclobutyl pyrimidine dimers (in cis-syn configuration), which are formed between adjacent bases on the same DNA strand upon exposure to ultraviolet radiation.</text>
</comment>
<dbReference type="NCBIfam" id="TIGR00591">
    <property type="entry name" value="phr2"/>
    <property type="match status" value="1"/>
</dbReference>
<reference evidence="16" key="2">
    <citation type="submission" date="2023-03" db="EMBL/GenBank/DDBJ databases">
        <authorList>
            <person name="Inwood S.N."/>
            <person name="Skelly J.G."/>
            <person name="Guhlin J."/>
            <person name="Harrop T.W.R."/>
            <person name="Goldson S.G."/>
            <person name="Dearden P.K."/>
        </authorList>
    </citation>
    <scope>NUCLEOTIDE SEQUENCE</scope>
    <source>
        <strain evidence="16">Lincoln</strain>
        <tissue evidence="16">Whole body</tissue>
    </source>
</reference>
<evidence type="ECO:0000256" key="4">
    <source>
        <dbReference type="ARBA" id="ARBA00014046"/>
    </source>
</evidence>
<keyword evidence="17" id="KW-1185">Reference proteome</keyword>
<accession>A0AA39G2G3</accession>
<reference evidence="16" key="1">
    <citation type="journal article" date="2023" name="bioRxiv">
        <title>Scaffold-level genome assemblies of two parasitoid biocontrol wasps reveal the parthenogenesis mechanism and an associated novel virus.</title>
        <authorList>
            <person name="Inwood S."/>
            <person name="Skelly J."/>
            <person name="Guhlin J."/>
            <person name="Harrop T."/>
            <person name="Goldson S."/>
            <person name="Dearden P."/>
        </authorList>
    </citation>
    <scope>NUCLEOTIDE SEQUENCE</scope>
    <source>
        <strain evidence="16">Lincoln</strain>
        <tissue evidence="16">Whole body</tissue>
    </source>
</reference>
<sequence length="517" mass="61091">MIDKMSDESPAKKSKTSKLFDRLITRRNNVADSIINFPFNKKRVRVLSRATDVVKDCNGILYWMLRDGRIQDNWAFLFAQKLALKNRVSLHVCYCILPKFLDATLRHYKFFVESLEEVADDCKDLNINFHLLYGLPNEVVLNFVKKRNMGALVIDFFPLRTPMDWVDDLKKNLPSNIPICQVDAHNIIPCWISSPKQEYSISTIKTKMLKILNNYLTEFPPIIKHPYDSNFKIDKINWKNCLKYVEIDRTVDKVEWCKPGYRTGLNQLEIFINERLKDYHEKRNNPLENVCSDLSPWINFGMISAQRVIIEINDYEDKYEKSVKSFIELALFQRELCENFCFYNENYDKVDGALLWTLETFNKHQNDKRGHIYSMEEFEESQTHDDLWNAAQNQLKQTGKMHGFLRQYWAKKMIEWTNTPDDALKFSIYFTNKYGIDGCDPNGYAGCMWAICGVHDHPWTERQVTGKIRYLNYKGCKRKFDIQKFVRKYNGKVVNKKKVMSPKCMKKLIIQVNQFNS</sequence>
<evidence type="ECO:0000256" key="8">
    <source>
        <dbReference type="ARBA" id="ARBA00023125"/>
    </source>
</evidence>
<evidence type="ECO:0000256" key="3">
    <source>
        <dbReference type="ARBA" id="ARBA00013149"/>
    </source>
</evidence>
<keyword evidence="9" id="KW-0234">DNA repair</keyword>
<dbReference type="EMBL" id="JAQQBR010000003">
    <property type="protein sequence ID" value="KAK0180277.1"/>
    <property type="molecule type" value="Genomic_DNA"/>
</dbReference>
<dbReference type="GO" id="GO:0000719">
    <property type="term" value="P:photoreactive repair"/>
    <property type="evidence" value="ECO:0007669"/>
    <property type="project" value="TreeGrafter"/>
</dbReference>
<evidence type="ECO:0000256" key="9">
    <source>
        <dbReference type="ARBA" id="ARBA00023204"/>
    </source>
</evidence>
<dbReference type="FunFam" id="3.40.50.620:FF:000110">
    <property type="entry name" value="Deoxyribodipyrimidine photolyase"/>
    <property type="match status" value="1"/>
</dbReference>
<keyword evidence="5" id="KW-0285">Flavoprotein</keyword>
<dbReference type="FunFam" id="1.25.40.80:FF:000004">
    <property type="entry name" value="Deoxyribodipyrimidine photolyase"/>
    <property type="match status" value="1"/>
</dbReference>
<dbReference type="InterPro" id="IPR036134">
    <property type="entry name" value="Crypto/Photolyase_FAD-like_sf"/>
</dbReference>
<dbReference type="InterPro" id="IPR036155">
    <property type="entry name" value="Crypto/Photolyase_N_sf"/>
</dbReference>
<dbReference type="PANTHER" id="PTHR10211">
    <property type="entry name" value="DEOXYRIBODIPYRIMIDINE PHOTOLYASE"/>
    <property type="match status" value="1"/>
</dbReference>
<evidence type="ECO:0000313" key="17">
    <source>
        <dbReference type="Proteomes" id="UP001168972"/>
    </source>
</evidence>
<dbReference type="GO" id="GO:0003677">
    <property type="term" value="F:DNA binding"/>
    <property type="evidence" value="ECO:0007669"/>
    <property type="project" value="UniProtKB-KW"/>
</dbReference>
<dbReference type="InterPro" id="IPR014729">
    <property type="entry name" value="Rossmann-like_a/b/a_fold"/>
</dbReference>
<evidence type="ECO:0000256" key="11">
    <source>
        <dbReference type="ARBA" id="ARBA00031671"/>
    </source>
</evidence>
<evidence type="ECO:0000256" key="2">
    <source>
        <dbReference type="ARBA" id="ARBA00006409"/>
    </source>
</evidence>
<dbReference type="PANTHER" id="PTHR10211:SF0">
    <property type="entry name" value="DEOXYRIBODIPYRIMIDINE PHOTO-LYASE"/>
    <property type="match status" value="1"/>
</dbReference>
<comment type="cofactor">
    <cofactor evidence="1">
        <name>FAD</name>
        <dbReference type="ChEBI" id="CHEBI:57692"/>
    </cofactor>
</comment>
<evidence type="ECO:0000256" key="6">
    <source>
        <dbReference type="ARBA" id="ARBA00022763"/>
    </source>
</evidence>
<protein>
    <recommendedName>
        <fullName evidence="4">Deoxyribodipyrimidine photo-lyase</fullName>
        <ecNumber evidence="3">4.1.99.3</ecNumber>
    </recommendedName>
    <alternativeName>
        <fullName evidence="11">DNA photolyase</fullName>
    </alternativeName>
    <alternativeName>
        <fullName evidence="14">Photoreactivating enzyme</fullName>
    </alternativeName>
</protein>
<dbReference type="Proteomes" id="UP001168972">
    <property type="component" value="Unassembled WGS sequence"/>
</dbReference>
<evidence type="ECO:0000259" key="15">
    <source>
        <dbReference type="PROSITE" id="PS51645"/>
    </source>
</evidence>
<evidence type="ECO:0000256" key="10">
    <source>
        <dbReference type="ARBA" id="ARBA00023239"/>
    </source>
</evidence>
<evidence type="ECO:0000256" key="12">
    <source>
        <dbReference type="ARBA" id="ARBA00033999"/>
    </source>
</evidence>
<dbReference type="FunFam" id="1.10.579.10:FF:000002">
    <property type="entry name" value="Deoxyribodipyrimidine photolyase"/>
    <property type="match status" value="1"/>
</dbReference>
<dbReference type="SUPFAM" id="SSF52425">
    <property type="entry name" value="Cryptochrome/photolyase, N-terminal domain"/>
    <property type="match status" value="1"/>
</dbReference>
<evidence type="ECO:0000256" key="13">
    <source>
        <dbReference type="ARBA" id="ARBA00059220"/>
    </source>
</evidence>
<comment type="catalytic activity">
    <reaction evidence="12">
        <text>cyclobutadipyrimidine (in DNA) = 2 pyrimidine residues (in DNA).</text>
        <dbReference type="EC" id="4.1.99.3"/>
    </reaction>
</comment>
<dbReference type="InterPro" id="IPR052219">
    <property type="entry name" value="Photolyase_Class-2"/>
</dbReference>
<comment type="caution">
    <text evidence="16">The sequence shown here is derived from an EMBL/GenBank/DDBJ whole genome shotgun (WGS) entry which is preliminary data.</text>
</comment>
<gene>
    <name evidence="16" type="ORF">PV327_005937</name>
</gene>
<dbReference type="AlphaFoldDB" id="A0AA39G2G3"/>
<dbReference type="EC" id="4.1.99.3" evidence="3"/>
<evidence type="ECO:0000256" key="1">
    <source>
        <dbReference type="ARBA" id="ARBA00001974"/>
    </source>
</evidence>
<proteinExistence type="inferred from homology"/>
<name>A0AA39G2G3_MICHY</name>
<dbReference type="Gene3D" id="1.10.579.10">
    <property type="entry name" value="DNA Cyclobutane Dipyrimidine Photolyase, subunit A, domain 3"/>
    <property type="match status" value="1"/>
</dbReference>
<dbReference type="GO" id="GO:0003904">
    <property type="term" value="F:deoxyribodipyrimidine photo-lyase activity"/>
    <property type="evidence" value="ECO:0007669"/>
    <property type="project" value="UniProtKB-EC"/>
</dbReference>
<dbReference type="Pfam" id="PF00875">
    <property type="entry name" value="DNA_photolyase"/>
    <property type="match status" value="1"/>
</dbReference>
<dbReference type="InterPro" id="IPR006050">
    <property type="entry name" value="DNA_photolyase_N"/>
</dbReference>
<comment type="similarity">
    <text evidence="2">Belongs to the DNA photolyase class-2 family.</text>
</comment>
<evidence type="ECO:0000256" key="5">
    <source>
        <dbReference type="ARBA" id="ARBA00022630"/>
    </source>
</evidence>
<keyword evidence="6" id="KW-0227">DNA damage</keyword>
<dbReference type="Gene3D" id="3.40.50.620">
    <property type="entry name" value="HUPs"/>
    <property type="match status" value="1"/>
</dbReference>
<evidence type="ECO:0000256" key="7">
    <source>
        <dbReference type="ARBA" id="ARBA00022827"/>
    </source>
</evidence>
<dbReference type="PROSITE" id="PS51645">
    <property type="entry name" value="PHR_CRY_ALPHA_BETA"/>
    <property type="match status" value="1"/>
</dbReference>